<feature type="transmembrane region" description="Helical" evidence="1">
    <location>
        <begin position="213"/>
        <end position="231"/>
    </location>
</feature>
<feature type="transmembrane region" description="Helical" evidence="1">
    <location>
        <begin position="272"/>
        <end position="289"/>
    </location>
</feature>
<evidence type="ECO:0000259" key="2">
    <source>
        <dbReference type="Pfam" id="PF14351"/>
    </source>
</evidence>
<feature type="transmembrane region" description="Helical" evidence="1">
    <location>
        <begin position="165"/>
        <end position="183"/>
    </location>
</feature>
<name>A0A4V3XLA2_9BACT</name>
<keyword evidence="1" id="KW-1133">Transmembrane helix</keyword>
<evidence type="ECO:0000313" key="4">
    <source>
        <dbReference type="Proteomes" id="UP000308528"/>
    </source>
</evidence>
<feature type="transmembrane region" description="Helical" evidence="1">
    <location>
        <begin position="116"/>
        <end position="133"/>
    </location>
</feature>
<dbReference type="EMBL" id="SRSF01000003">
    <property type="protein sequence ID" value="THH40063.1"/>
    <property type="molecule type" value="Genomic_DNA"/>
</dbReference>
<keyword evidence="1" id="KW-0472">Membrane</keyword>
<dbReference type="InterPro" id="IPR025513">
    <property type="entry name" value="DUF4401"/>
</dbReference>
<keyword evidence="1" id="KW-0812">Transmembrane</keyword>
<feature type="domain" description="DUF4401" evidence="2">
    <location>
        <begin position="279"/>
        <end position="343"/>
    </location>
</feature>
<protein>
    <submittedName>
        <fullName evidence="3">DUF4401 domain-containing protein</fullName>
    </submittedName>
</protein>
<evidence type="ECO:0000256" key="1">
    <source>
        <dbReference type="SAM" id="Phobius"/>
    </source>
</evidence>
<accession>A0A4V3XLA2</accession>
<comment type="caution">
    <text evidence="3">The sequence shown here is derived from an EMBL/GenBank/DDBJ whole genome shotgun (WGS) entry which is preliminary data.</text>
</comment>
<feature type="domain" description="DUF4401" evidence="2">
    <location>
        <begin position="87"/>
        <end position="261"/>
    </location>
</feature>
<feature type="transmembrane region" description="Helical" evidence="1">
    <location>
        <begin position="243"/>
        <end position="260"/>
    </location>
</feature>
<reference evidence="3 4" key="1">
    <citation type="submission" date="2019-04" db="EMBL/GenBank/DDBJ databases">
        <title>Lewinella litorea sp. nov., isolated from a marine sand.</title>
        <authorList>
            <person name="Yoon J.-H."/>
        </authorList>
    </citation>
    <scope>NUCLEOTIDE SEQUENCE [LARGE SCALE GENOMIC DNA]</scope>
    <source>
        <strain evidence="3 4">HSMS-39</strain>
    </source>
</reference>
<feature type="transmembrane region" description="Helical" evidence="1">
    <location>
        <begin position="321"/>
        <end position="342"/>
    </location>
</feature>
<dbReference type="Proteomes" id="UP000308528">
    <property type="component" value="Unassembled WGS sequence"/>
</dbReference>
<keyword evidence="4" id="KW-1185">Reference proteome</keyword>
<proteinExistence type="predicted"/>
<dbReference type="Pfam" id="PF14351">
    <property type="entry name" value="DUF4401"/>
    <property type="match status" value="2"/>
</dbReference>
<organism evidence="3 4">
    <name type="scientific">Neolewinella litorea</name>
    <dbReference type="NCBI Taxonomy" id="2562452"/>
    <lineage>
        <taxon>Bacteria</taxon>
        <taxon>Pseudomonadati</taxon>
        <taxon>Bacteroidota</taxon>
        <taxon>Saprospiria</taxon>
        <taxon>Saprospirales</taxon>
        <taxon>Lewinellaceae</taxon>
        <taxon>Neolewinella</taxon>
    </lineage>
</organism>
<evidence type="ECO:0000313" key="3">
    <source>
        <dbReference type="EMBL" id="THH40063.1"/>
    </source>
</evidence>
<feature type="transmembrane region" description="Helical" evidence="1">
    <location>
        <begin position="90"/>
        <end position="110"/>
    </location>
</feature>
<feature type="transmembrane region" description="Helical" evidence="1">
    <location>
        <begin position="140"/>
        <end position="159"/>
    </location>
</feature>
<gene>
    <name evidence="3" type="ORF">E4021_10710</name>
</gene>
<dbReference type="OrthoDB" id="1492376at2"/>
<dbReference type="AlphaFoldDB" id="A0A4V3XLA2"/>
<sequence length="352" mass="38562">MAAVRSSPSLFLSCGGWIPHRATCLPAPCCWWASPCSPGCSITLISAGVYDDLIERWRTRAEVPFTVDQSSLSSARAADEGEETEPAVRALAGLGGFLASLVFLLFLWLTDVLERPVVALSLGGTLLVITLWLGRRPRQAFLATTTVCGYLLGAGLMMIGLPPGIPDELLILPVPGLAVLTLIFTRQYYLVALATVSFPACLLYLHLVDRSGAWVWLAVVLSAAALVAVTFFEHRFIHDRRLAPLRTGVVFGLLMSLLWFRWGQWMVPSSGGLSYASVPFAGCFLLLVLSFRNRHFFGVASGVAGLAYFTAQYYYDLRWTLLGKSLTLMAVGTLFLVAYFLLRHKFSAREKA</sequence>
<feature type="transmembrane region" description="Helical" evidence="1">
    <location>
        <begin position="188"/>
        <end position="207"/>
    </location>
</feature>
<feature type="transmembrane region" description="Helical" evidence="1">
    <location>
        <begin position="296"/>
        <end position="315"/>
    </location>
</feature>